<dbReference type="EMBL" id="GBRD01003330">
    <property type="protein sequence ID" value="JAG62491.1"/>
    <property type="molecule type" value="Transcribed_RNA"/>
</dbReference>
<feature type="domain" description="Phosphatidylinositol-specific phospholipase C X" evidence="2">
    <location>
        <begin position="93"/>
        <end position="255"/>
    </location>
</feature>
<feature type="chain" id="PRO_5005520136" description="Phosphatidylinositol-specific phospholipase C X domain-containing protein" evidence="1">
    <location>
        <begin position="27"/>
        <end position="421"/>
    </location>
</feature>
<dbReference type="Gene3D" id="3.20.20.190">
    <property type="entry name" value="Phosphatidylinositol (PI) phosphodiesterase"/>
    <property type="match status" value="1"/>
</dbReference>
<organism evidence="3">
    <name type="scientific">Lygus hesperus</name>
    <name type="common">Western plant bug</name>
    <dbReference type="NCBI Taxonomy" id="30085"/>
    <lineage>
        <taxon>Eukaryota</taxon>
        <taxon>Metazoa</taxon>
        <taxon>Ecdysozoa</taxon>
        <taxon>Arthropoda</taxon>
        <taxon>Hexapoda</taxon>
        <taxon>Insecta</taxon>
        <taxon>Pterygota</taxon>
        <taxon>Neoptera</taxon>
        <taxon>Paraneoptera</taxon>
        <taxon>Hemiptera</taxon>
        <taxon>Heteroptera</taxon>
        <taxon>Panheteroptera</taxon>
        <taxon>Cimicomorpha</taxon>
        <taxon>Miridae</taxon>
        <taxon>Mirini</taxon>
        <taxon>Lygus</taxon>
    </lineage>
</organism>
<dbReference type="InterPro" id="IPR000909">
    <property type="entry name" value="PLipase_C_PInositol-sp_X_dom"/>
</dbReference>
<name>A0A0K8TAT0_LYGHE</name>
<dbReference type="InterPro" id="IPR051057">
    <property type="entry name" value="PI-PLC_domain"/>
</dbReference>
<accession>A0A0K8TAT0</accession>
<evidence type="ECO:0000256" key="1">
    <source>
        <dbReference type="SAM" id="SignalP"/>
    </source>
</evidence>
<reference evidence="3" key="1">
    <citation type="submission" date="2014-09" db="EMBL/GenBank/DDBJ databases">
        <authorList>
            <person name="Magalhaes I.L.F."/>
            <person name="Oliveira U."/>
            <person name="Santos F.R."/>
            <person name="Vidigal T.H.D.A."/>
            <person name="Brescovit A.D."/>
            <person name="Santos A.J."/>
        </authorList>
    </citation>
    <scope>NUCLEOTIDE SEQUENCE</scope>
</reference>
<keyword evidence="1" id="KW-0732">Signal</keyword>
<feature type="signal peptide" evidence="1">
    <location>
        <begin position="1"/>
        <end position="26"/>
    </location>
</feature>
<sequence length="421" mass="48430">VLLHFIAPLLISCSFQFSILIPEGFTLNPTCSSKLQPTCVHTLTWESVFLTILAPRVDAPIQSARFRLKAMPKTAPRIPDIDLENWMGNLPENIKEKSLTWLSIPGSHNSGTCDLSSEAGNDAFCLNIPMFARPWATCQRFPITYQLEHGIRYLDFRLDFDSTKDRFFITHFLRSKSSPKTCLESVRIFLEEHPKEVVIIDFQHFYHFSDSLKDQFLAGVLDLFESMVCPVPNEDQLLTLAYMQANGFQVVLINRYKACKSCKTPKNLFFSPRDFPTYWPDTDNATEVIDKAKMACRIQHSFGYITQLVLTLQGAKNFVYLDLRNFYKSRMYGKAMTWLHNITGGSQPNIIITDFIDFHNFSFPRAVIKLNYLKEGESLSDLETSHVNVHVESKSLSPVRIEHEQPRLRWIRMRPIVKGGN</sequence>
<dbReference type="InterPro" id="IPR017946">
    <property type="entry name" value="PLC-like_Pdiesterase_TIM-brl"/>
</dbReference>
<feature type="non-terminal residue" evidence="3">
    <location>
        <position position="1"/>
    </location>
</feature>
<dbReference type="SUPFAM" id="SSF51695">
    <property type="entry name" value="PLC-like phosphodiesterases"/>
    <property type="match status" value="1"/>
</dbReference>
<dbReference type="SMART" id="SM00148">
    <property type="entry name" value="PLCXc"/>
    <property type="match status" value="1"/>
</dbReference>
<dbReference type="PANTHER" id="PTHR13593">
    <property type="match status" value="1"/>
</dbReference>
<evidence type="ECO:0000313" key="3">
    <source>
        <dbReference type="EMBL" id="JAG62491.1"/>
    </source>
</evidence>
<dbReference type="Pfam" id="PF00388">
    <property type="entry name" value="PI-PLC-X"/>
    <property type="match status" value="1"/>
</dbReference>
<dbReference type="GO" id="GO:0008081">
    <property type="term" value="F:phosphoric diester hydrolase activity"/>
    <property type="evidence" value="ECO:0007669"/>
    <property type="project" value="InterPro"/>
</dbReference>
<evidence type="ECO:0000259" key="2">
    <source>
        <dbReference type="SMART" id="SM00148"/>
    </source>
</evidence>
<dbReference type="PANTHER" id="PTHR13593:SF113">
    <property type="entry name" value="SI:DKEY-266F7.9"/>
    <property type="match status" value="1"/>
</dbReference>
<dbReference type="AlphaFoldDB" id="A0A0K8TAT0"/>
<dbReference type="GO" id="GO:0006629">
    <property type="term" value="P:lipid metabolic process"/>
    <property type="evidence" value="ECO:0007669"/>
    <property type="project" value="InterPro"/>
</dbReference>
<protein>
    <recommendedName>
        <fullName evidence="2">Phosphatidylinositol-specific phospholipase C X domain-containing protein</fullName>
    </recommendedName>
</protein>
<proteinExistence type="predicted"/>